<evidence type="ECO:0000256" key="3">
    <source>
        <dbReference type="ARBA" id="ARBA00022806"/>
    </source>
</evidence>
<sequence>MAWFITKTQLDKEQLAFLQNVENNKLDNFWIKGYAGSGKSVLLIHCLLKEKEKNPKAKIIIVLYTLALVDMIKAGIPNEYKDIKVVTYHQFIGMHDIWDLVLVDEVQDLRESTIRKIKSNGNRIIVAGDVNQSIYDNVCNTDEIASILSSKSVSLEIIHRISRRIRQVAQFFCTDRDGFNSAALGRLVELPPRLIKANSYLEECKYILLNAKEYAKSGYAPSILIPKHVYIFDFIQTLLSIENKPLMPDDYKVNCKENYIKINDHLKTNGLKFQYLGNGAGSFEDASKYSLATIMTYHSAKGLDFKAVFVPFLTPSLEIWRNFETRARTLFFVALTRSREQLFLSYSGQTKHDYLNLIPETNFHKLNATDEINRLSNPISIENDNDEPLIVF</sequence>
<dbReference type="SUPFAM" id="SSF52540">
    <property type="entry name" value="P-loop containing nucleoside triphosphate hydrolases"/>
    <property type="match status" value="1"/>
</dbReference>
<comment type="caution">
    <text evidence="7">The sequence shown here is derived from an EMBL/GenBank/DDBJ whole genome shotgun (WGS) entry which is preliminary data.</text>
</comment>
<dbReference type="InterPro" id="IPR027417">
    <property type="entry name" value="P-loop_NTPase"/>
</dbReference>
<dbReference type="InterPro" id="IPR014017">
    <property type="entry name" value="DNA_helicase_UvrD-like_C"/>
</dbReference>
<organism evidence="7 8">
    <name type="scientific">Flavobacterium branchiophilum</name>
    <dbReference type="NCBI Taxonomy" id="55197"/>
    <lineage>
        <taxon>Bacteria</taxon>
        <taxon>Pseudomonadati</taxon>
        <taxon>Bacteroidota</taxon>
        <taxon>Flavobacteriia</taxon>
        <taxon>Flavobacteriales</taxon>
        <taxon>Flavobacteriaceae</taxon>
        <taxon>Flavobacterium</taxon>
    </lineage>
</organism>
<evidence type="ECO:0000256" key="1">
    <source>
        <dbReference type="ARBA" id="ARBA00022741"/>
    </source>
</evidence>
<dbReference type="EMBL" id="VFPJ01000001">
    <property type="protein sequence ID" value="TQM42259.1"/>
    <property type="molecule type" value="Genomic_DNA"/>
</dbReference>
<dbReference type="PANTHER" id="PTHR11070">
    <property type="entry name" value="UVRD / RECB / PCRA DNA HELICASE FAMILY MEMBER"/>
    <property type="match status" value="1"/>
</dbReference>
<dbReference type="GO" id="GO:0016787">
    <property type="term" value="F:hydrolase activity"/>
    <property type="evidence" value="ECO:0007669"/>
    <property type="project" value="UniProtKB-KW"/>
</dbReference>
<dbReference type="GO" id="GO:0000725">
    <property type="term" value="P:recombinational repair"/>
    <property type="evidence" value="ECO:0007669"/>
    <property type="project" value="TreeGrafter"/>
</dbReference>
<dbReference type="GO" id="GO:0005524">
    <property type="term" value="F:ATP binding"/>
    <property type="evidence" value="ECO:0007669"/>
    <property type="project" value="UniProtKB-KW"/>
</dbReference>
<dbReference type="Pfam" id="PF13361">
    <property type="entry name" value="UvrD_C"/>
    <property type="match status" value="1"/>
</dbReference>
<keyword evidence="4" id="KW-0067">ATP-binding</keyword>
<dbReference type="PANTHER" id="PTHR11070:SF2">
    <property type="entry name" value="ATP-DEPENDENT DNA HELICASE SRS2"/>
    <property type="match status" value="1"/>
</dbReference>
<keyword evidence="1" id="KW-0547">Nucleotide-binding</keyword>
<accession>A0A543G841</accession>
<evidence type="ECO:0000313" key="7">
    <source>
        <dbReference type="EMBL" id="TQM42259.1"/>
    </source>
</evidence>
<evidence type="ECO:0000313" key="8">
    <source>
        <dbReference type="Proteomes" id="UP000320773"/>
    </source>
</evidence>
<proteinExistence type="predicted"/>
<dbReference type="RefSeq" id="WP_089080348.1">
    <property type="nucleotide sequence ID" value="NZ_VFPJ01000001.1"/>
</dbReference>
<keyword evidence="2" id="KW-0378">Hydrolase</keyword>
<protein>
    <recommendedName>
        <fullName evidence="5">DNA 3'-5' helicase II</fullName>
    </recommendedName>
</protein>
<keyword evidence="3" id="KW-0347">Helicase</keyword>
<gene>
    <name evidence="7" type="ORF">BC670_3303</name>
</gene>
<reference evidence="7 8" key="1">
    <citation type="submission" date="2019-06" db="EMBL/GenBank/DDBJ databases">
        <title>Genomic Encyclopedia of Archaeal and Bacterial Type Strains, Phase II (KMG-II): from individual species to whole genera.</title>
        <authorList>
            <person name="Goeker M."/>
        </authorList>
    </citation>
    <scope>NUCLEOTIDE SEQUENCE [LARGE SCALE GENOMIC DNA]</scope>
    <source>
        <strain evidence="7 8">DSM 24789</strain>
    </source>
</reference>
<dbReference type="GO" id="GO:0005829">
    <property type="term" value="C:cytosol"/>
    <property type="evidence" value="ECO:0007669"/>
    <property type="project" value="TreeGrafter"/>
</dbReference>
<dbReference type="Gene3D" id="3.40.50.300">
    <property type="entry name" value="P-loop containing nucleotide triphosphate hydrolases"/>
    <property type="match status" value="3"/>
</dbReference>
<evidence type="ECO:0000256" key="5">
    <source>
        <dbReference type="ARBA" id="ARBA00034923"/>
    </source>
</evidence>
<dbReference type="AlphaFoldDB" id="A0A543G841"/>
<feature type="domain" description="UvrD-like helicase C-terminal" evidence="6">
    <location>
        <begin position="287"/>
        <end position="347"/>
    </location>
</feature>
<dbReference type="Pfam" id="PF13245">
    <property type="entry name" value="AAA_19"/>
    <property type="match status" value="1"/>
</dbReference>
<evidence type="ECO:0000256" key="4">
    <source>
        <dbReference type="ARBA" id="ARBA00022840"/>
    </source>
</evidence>
<dbReference type="GO" id="GO:0043138">
    <property type="term" value="F:3'-5' DNA helicase activity"/>
    <property type="evidence" value="ECO:0007669"/>
    <property type="project" value="TreeGrafter"/>
</dbReference>
<dbReference type="InterPro" id="IPR000212">
    <property type="entry name" value="DNA_helicase_UvrD/REP"/>
</dbReference>
<evidence type="ECO:0000259" key="6">
    <source>
        <dbReference type="Pfam" id="PF13361"/>
    </source>
</evidence>
<dbReference type="GO" id="GO:0003677">
    <property type="term" value="F:DNA binding"/>
    <property type="evidence" value="ECO:0007669"/>
    <property type="project" value="InterPro"/>
</dbReference>
<evidence type="ECO:0000256" key="2">
    <source>
        <dbReference type="ARBA" id="ARBA00022801"/>
    </source>
</evidence>
<dbReference type="Proteomes" id="UP000320773">
    <property type="component" value="Unassembled WGS sequence"/>
</dbReference>
<name>A0A543G841_9FLAO</name>